<protein>
    <submittedName>
        <fullName evidence="5">50S ribosomal protein L19</fullName>
    </submittedName>
</protein>
<keyword evidence="3" id="KW-0687">Ribonucleoprotein</keyword>
<reference evidence="5 6" key="1">
    <citation type="submission" date="2011-10" db="EMBL/GenBank/DDBJ databases">
        <authorList>
            <person name="Genoscope - CEA"/>
        </authorList>
    </citation>
    <scope>NUCLEOTIDE SEQUENCE [LARGE SCALE GENOMIC DNA]</scope>
    <source>
        <strain evidence="5 6">RCC 1105</strain>
    </source>
</reference>
<feature type="compositionally biased region" description="Acidic residues" evidence="4">
    <location>
        <begin position="289"/>
        <end position="298"/>
    </location>
</feature>
<dbReference type="KEGG" id="bpg:Bathy08g01110"/>
<dbReference type="STRING" id="41875.K8EYV6"/>
<dbReference type="Pfam" id="PF01245">
    <property type="entry name" value="Ribosomal_L19"/>
    <property type="match status" value="1"/>
</dbReference>
<feature type="compositionally biased region" description="Basic and acidic residues" evidence="4">
    <location>
        <begin position="242"/>
        <end position="257"/>
    </location>
</feature>
<feature type="region of interest" description="Disordered" evidence="4">
    <location>
        <begin position="242"/>
        <end position="298"/>
    </location>
</feature>
<comment type="similarity">
    <text evidence="1">Belongs to the bacterial ribosomal protein bL19 family.</text>
</comment>
<name>K8EYV6_9CHLO</name>
<dbReference type="InterPro" id="IPR038657">
    <property type="entry name" value="Ribosomal_bL19_sf"/>
</dbReference>
<keyword evidence="6" id="KW-1185">Reference proteome</keyword>
<gene>
    <name evidence="5" type="ORF">Bathy08g01110</name>
</gene>
<dbReference type="PANTHER" id="PTHR15680:SF9">
    <property type="entry name" value="LARGE RIBOSOMAL SUBUNIT PROTEIN BL19M"/>
    <property type="match status" value="1"/>
</dbReference>
<dbReference type="AlphaFoldDB" id="K8EYV6"/>
<evidence type="ECO:0000313" key="6">
    <source>
        <dbReference type="Proteomes" id="UP000198341"/>
    </source>
</evidence>
<dbReference type="NCBIfam" id="TIGR01024">
    <property type="entry name" value="rplS_bact"/>
    <property type="match status" value="1"/>
</dbReference>
<dbReference type="RefSeq" id="XP_007511569.1">
    <property type="nucleotide sequence ID" value="XM_007511507.1"/>
</dbReference>
<dbReference type="PANTHER" id="PTHR15680">
    <property type="entry name" value="RIBOSOMAL PROTEIN L19"/>
    <property type="match status" value="1"/>
</dbReference>
<dbReference type="Proteomes" id="UP000198341">
    <property type="component" value="Chromosome 8"/>
</dbReference>
<dbReference type="Gene3D" id="2.30.30.790">
    <property type="match status" value="1"/>
</dbReference>
<dbReference type="SUPFAM" id="SSF50104">
    <property type="entry name" value="Translation proteins SH3-like domain"/>
    <property type="match status" value="1"/>
</dbReference>
<keyword evidence="2 5" id="KW-0689">Ribosomal protein</keyword>
<dbReference type="eggNOG" id="KOG1698">
    <property type="taxonomic scope" value="Eukaryota"/>
</dbReference>
<evidence type="ECO:0000256" key="2">
    <source>
        <dbReference type="ARBA" id="ARBA00022980"/>
    </source>
</evidence>
<feature type="compositionally biased region" description="Low complexity" evidence="4">
    <location>
        <begin position="259"/>
        <end position="288"/>
    </location>
</feature>
<organism evidence="5 6">
    <name type="scientific">Bathycoccus prasinos</name>
    <dbReference type="NCBI Taxonomy" id="41875"/>
    <lineage>
        <taxon>Eukaryota</taxon>
        <taxon>Viridiplantae</taxon>
        <taxon>Chlorophyta</taxon>
        <taxon>Mamiellophyceae</taxon>
        <taxon>Mamiellales</taxon>
        <taxon>Bathycoccaceae</taxon>
        <taxon>Bathycoccus</taxon>
    </lineage>
</organism>
<dbReference type="InterPro" id="IPR008991">
    <property type="entry name" value="Translation_prot_SH3-like_sf"/>
</dbReference>
<accession>K8EYV6</accession>
<dbReference type="InterPro" id="IPR001857">
    <property type="entry name" value="Ribosomal_bL19"/>
</dbReference>
<evidence type="ECO:0000256" key="1">
    <source>
        <dbReference type="ARBA" id="ARBA00005781"/>
    </source>
</evidence>
<dbReference type="EMBL" id="FO082271">
    <property type="protein sequence ID" value="CCO17690.1"/>
    <property type="molecule type" value="Genomic_DNA"/>
</dbReference>
<evidence type="ECO:0000256" key="4">
    <source>
        <dbReference type="SAM" id="MobiDB-lite"/>
    </source>
</evidence>
<dbReference type="PRINTS" id="PR00061">
    <property type="entry name" value="RIBOSOMALL19"/>
</dbReference>
<evidence type="ECO:0000256" key="3">
    <source>
        <dbReference type="ARBA" id="ARBA00023274"/>
    </source>
</evidence>
<proteinExistence type="inferred from homology"/>
<evidence type="ECO:0000313" key="5">
    <source>
        <dbReference type="EMBL" id="CCO17690.1"/>
    </source>
</evidence>
<feature type="region of interest" description="Disordered" evidence="4">
    <location>
        <begin position="17"/>
        <end position="37"/>
    </location>
</feature>
<dbReference type="OrthoDB" id="432645at2759"/>
<dbReference type="GO" id="GO:0022625">
    <property type="term" value="C:cytosolic large ribosomal subunit"/>
    <property type="evidence" value="ECO:0007669"/>
    <property type="project" value="TreeGrafter"/>
</dbReference>
<dbReference type="GeneID" id="19014090"/>
<dbReference type="GO" id="GO:0006412">
    <property type="term" value="P:translation"/>
    <property type="evidence" value="ECO:0007669"/>
    <property type="project" value="InterPro"/>
</dbReference>
<dbReference type="GO" id="GO:0003735">
    <property type="term" value="F:structural constituent of ribosome"/>
    <property type="evidence" value="ECO:0007669"/>
    <property type="project" value="InterPro"/>
</dbReference>
<sequence>MSSQTLSMMMANVRISSATGTSKSTTTTTTPRAASLSAKHANGNSKVFYANSLSLNKSRDSVATFSISASGSGTKKGLYQFVERVNSPQMKDDLIPFRVGMTVKVGVTVTEGNKSRVQPYEGLIIGIHRAGVASTITVRKSLQGFGVERIFPIHSPLCSFQEVRGAGKPIARRSKLYYLRERVGKNAKLKSRFVAKKEGLSRWQVKQNALIAEKEAAAAEAARVQAEIEAKAKAEEERLQAEAEAKAAAEAKAKEEEAAAAAAEAAAAEAAAPAEEAAPEAEAAPAEEAAPETEEGSA</sequence>